<dbReference type="Proteomes" id="UP000019116">
    <property type="component" value="Chromosome 3B"/>
</dbReference>
<evidence type="ECO:0000259" key="18">
    <source>
        <dbReference type="PROSITE" id="PS51782"/>
    </source>
</evidence>
<dbReference type="Gramene" id="TraesWEE_scaffold_034787_01G000100.1">
    <property type="protein sequence ID" value="TraesWEE_scaffold_034787_01G000100.1"/>
    <property type="gene ID" value="TraesWEE_scaffold_034787_01G000100"/>
</dbReference>
<protein>
    <recommendedName>
        <fullName evidence="21">Protein kinase domain-containing protein</fullName>
    </recommendedName>
</protein>
<dbReference type="Gramene" id="TraesARI3B03G01819240.1">
    <property type="protein sequence ID" value="TraesARI3B03G01819240.1"/>
    <property type="gene ID" value="TraesARI3B03G01819240"/>
</dbReference>
<dbReference type="GO" id="GO:0005524">
    <property type="term" value="F:ATP binding"/>
    <property type="evidence" value="ECO:0007669"/>
    <property type="project" value="UniProtKB-UniRule"/>
</dbReference>
<keyword evidence="13" id="KW-0675">Receptor</keyword>
<dbReference type="Gramene" id="TraesCAD_scaffold_015647_01G000500.1">
    <property type="protein sequence ID" value="TraesCAD_scaffold_015647_01G000500.1"/>
    <property type="gene ID" value="TraesCAD_scaffold_015647_01G000500"/>
</dbReference>
<name>A0A3B6FYW0_WHEAT</name>
<evidence type="ECO:0000256" key="2">
    <source>
        <dbReference type="ARBA" id="ARBA00008536"/>
    </source>
</evidence>
<evidence type="ECO:0000256" key="12">
    <source>
        <dbReference type="ARBA" id="ARBA00023136"/>
    </source>
</evidence>
<evidence type="ECO:0000313" key="19">
    <source>
        <dbReference type="EnsemblPlants" id="TraesCS3B02G588200.1"/>
    </source>
</evidence>
<reference evidence="19" key="2">
    <citation type="submission" date="2018-10" db="UniProtKB">
        <authorList>
            <consortium name="EnsemblPlants"/>
        </authorList>
    </citation>
    <scope>IDENTIFICATION</scope>
</reference>
<evidence type="ECO:0000256" key="9">
    <source>
        <dbReference type="ARBA" id="ARBA00022777"/>
    </source>
</evidence>
<dbReference type="InterPro" id="IPR000719">
    <property type="entry name" value="Prot_kinase_dom"/>
</dbReference>
<dbReference type="Gramene" id="TraesCLE_scaffold_080584_01G000100.1">
    <property type="protein sequence ID" value="TraesCLE_scaffold_080584_01G000100.1"/>
    <property type="gene ID" value="TraesCLE_scaffold_080584_01G000100"/>
</dbReference>
<evidence type="ECO:0000313" key="20">
    <source>
        <dbReference type="Proteomes" id="UP000019116"/>
    </source>
</evidence>
<feature type="domain" description="Protein kinase" evidence="17">
    <location>
        <begin position="282"/>
        <end position="561"/>
    </location>
</feature>
<dbReference type="GeneID" id="123066953"/>
<evidence type="ECO:0000256" key="15">
    <source>
        <dbReference type="PROSITE-ProRule" id="PRU10141"/>
    </source>
</evidence>
<keyword evidence="9" id="KW-0418">Kinase</keyword>
<dbReference type="Pfam" id="PF00069">
    <property type="entry name" value="Pkinase"/>
    <property type="match status" value="1"/>
</dbReference>
<dbReference type="PANTHER" id="PTHR27007">
    <property type="match status" value="1"/>
</dbReference>
<dbReference type="PaxDb" id="4565-Traes_4BL_527FF3DD8.2"/>
<dbReference type="EnsemblPlants" id="TraesCS3B02G588200.1">
    <property type="protein sequence ID" value="TraesCS3B02G588200.1"/>
    <property type="gene ID" value="TraesCS3B02G588200"/>
</dbReference>
<evidence type="ECO:0000256" key="7">
    <source>
        <dbReference type="ARBA" id="ARBA00022729"/>
    </source>
</evidence>
<keyword evidence="11" id="KW-1133">Transmembrane helix</keyword>
<organism evidence="19">
    <name type="scientific">Triticum aestivum</name>
    <name type="common">Wheat</name>
    <dbReference type="NCBI Taxonomy" id="4565"/>
    <lineage>
        <taxon>Eukaryota</taxon>
        <taxon>Viridiplantae</taxon>
        <taxon>Streptophyta</taxon>
        <taxon>Embryophyta</taxon>
        <taxon>Tracheophyta</taxon>
        <taxon>Spermatophyta</taxon>
        <taxon>Magnoliopsida</taxon>
        <taxon>Liliopsida</taxon>
        <taxon>Poales</taxon>
        <taxon>Poaceae</taxon>
        <taxon>BOP clade</taxon>
        <taxon>Pooideae</taxon>
        <taxon>Triticodae</taxon>
        <taxon>Triticeae</taxon>
        <taxon>Triticinae</taxon>
        <taxon>Triticum</taxon>
    </lineage>
</organism>
<dbReference type="InterPro" id="IPR011009">
    <property type="entry name" value="Kinase-like_dom_sf"/>
</dbReference>
<dbReference type="Gramene" id="TraesSYM3B03G01811600.1">
    <property type="protein sequence ID" value="TraesSYM3B03G01811600.1"/>
    <property type="gene ID" value="TraesSYM3B03G01811600"/>
</dbReference>
<comment type="similarity">
    <text evidence="2">In the N-terminal section; belongs to the leguminous lectin family.</text>
</comment>
<dbReference type="GO" id="GO:0005886">
    <property type="term" value="C:plasma membrane"/>
    <property type="evidence" value="ECO:0000318"/>
    <property type="project" value="GO_Central"/>
</dbReference>
<dbReference type="InterPro" id="IPR017441">
    <property type="entry name" value="Protein_kinase_ATP_BS"/>
</dbReference>
<evidence type="ECO:0000256" key="8">
    <source>
        <dbReference type="ARBA" id="ARBA00022741"/>
    </source>
</evidence>
<dbReference type="FunFam" id="1.10.510.10:FF:000240">
    <property type="entry name" value="Lectin-domain containing receptor kinase A4.3"/>
    <property type="match status" value="1"/>
</dbReference>
<evidence type="ECO:0000256" key="4">
    <source>
        <dbReference type="ARBA" id="ARBA00022475"/>
    </source>
</evidence>
<evidence type="ECO:0000256" key="5">
    <source>
        <dbReference type="ARBA" id="ARBA00022679"/>
    </source>
</evidence>
<keyword evidence="5" id="KW-0808">Transferase</keyword>
<dbReference type="PROSITE" id="PS00108">
    <property type="entry name" value="PROTEIN_KINASE_ST"/>
    <property type="match status" value="1"/>
</dbReference>
<dbReference type="Gramene" id="TraesJAG3B03G01795410.1">
    <property type="protein sequence ID" value="TraesJAG3B03G01795410.1"/>
    <property type="gene ID" value="TraesJAG3B03G01795410"/>
</dbReference>
<evidence type="ECO:0000256" key="1">
    <source>
        <dbReference type="ARBA" id="ARBA00004251"/>
    </source>
</evidence>
<evidence type="ECO:0000256" key="14">
    <source>
        <dbReference type="ARBA" id="ARBA00023180"/>
    </source>
</evidence>
<dbReference type="GO" id="GO:0002229">
    <property type="term" value="P:defense response to oomycetes"/>
    <property type="evidence" value="ECO:0007669"/>
    <property type="project" value="UniProtKB-ARBA"/>
</dbReference>
<evidence type="ECO:0000256" key="16">
    <source>
        <dbReference type="SAM" id="SignalP"/>
    </source>
</evidence>
<dbReference type="InterPro" id="IPR050528">
    <property type="entry name" value="L-type_Lectin-RKs"/>
</dbReference>
<dbReference type="Gramene" id="TraesCS3B03G1470100.1">
    <property type="protein sequence ID" value="TraesCS3B03G1470100.1.CDS"/>
    <property type="gene ID" value="TraesCS3B03G1470100"/>
</dbReference>
<keyword evidence="10 15" id="KW-0067">ATP-binding</keyword>
<dbReference type="Gramene" id="TraesKAR3B01G0552940.2">
    <property type="protein sequence ID" value="cds.TraesKAR3B01G0552940.2"/>
    <property type="gene ID" value="TraesKAR3B01G0552940"/>
</dbReference>
<dbReference type="GO" id="GO:0004672">
    <property type="term" value="F:protein kinase activity"/>
    <property type="evidence" value="ECO:0007669"/>
    <property type="project" value="InterPro"/>
</dbReference>
<comment type="subcellular location">
    <subcellularLocation>
        <location evidence="1">Cell membrane</location>
        <topology evidence="1">Single-pass type I membrane protein</topology>
    </subcellularLocation>
</comment>
<evidence type="ECO:0008006" key="21">
    <source>
        <dbReference type="Google" id="ProtNLM"/>
    </source>
</evidence>
<keyword evidence="7 16" id="KW-0732">Signal</keyword>
<comment type="similarity">
    <text evidence="3">In the C-terminal section; belongs to the protein kinase superfamily. Ser/Thr protein kinase family.</text>
</comment>
<dbReference type="Gene3D" id="1.10.510.10">
    <property type="entry name" value="Transferase(Phosphotransferase) domain 1"/>
    <property type="match status" value="1"/>
</dbReference>
<feature type="domain" description="LysM" evidence="18">
    <location>
        <begin position="149"/>
        <end position="194"/>
    </location>
</feature>
<evidence type="ECO:0000256" key="6">
    <source>
        <dbReference type="ARBA" id="ARBA00022692"/>
    </source>
</evidence>
<keyword evidence="8 15" id="KW-0547">Nucleotide-binding</keyword>
<feature type="binding site" evidence="15">
    <location>
        <position position="309"/>
    </location>
    <ligand>
        <name>ATP</name>
        <dbReference type="ChEBI" id="CHEBI:30616"/>
    </ligand>
</feature>
<dbReference type="Gramene" id="TraesNOR3B03G01812410.1">
    <property type="protein sequence ID" value="TraesNOR3B03G01812410.1"/>
    <property type="gene ID" value="TraesNOR3B03G01812410"/>
</dbReference>
<sequence>MPPLAALLLLLWAAASSASAAASFTCAKPSTCRSAVAYVVPIATTYEQLASRFSPSVTLQHLFAANQLPPHTDTSQAIPAKTSVRIPFRCRCAGGVGQSDLEIYTGGRGDDYFMEVVTANNVAAGKYYGRRLLPCSCDKVDGCNVMHLAYVILRTGDNTSEIAAKYGLRDATLLRINNITSSQLLLRQGHILDIPLFQGMGTWSSVHYISAHRRRRLEDGNGEIKATRVLNIVKVFIPVVSVLVYLITTWCYWRNARNSLSSGANGFMEFGYRDLACATNRFSRDALLGEGKFGAVYKATFKGQEVAVKRIKAEGKLEDFHRELQTVGNTRHENLVDLKGWCGKVRVIDGKTWWKRVIKVELFLVFEFIPNGDLEHHLHNSDQVLSWDKRYKIVKGIGSALHYLHHECNPCILHRDIKPGNILLDEYFNAKLGDFGLSMIASKNRATVITTAVGSVGYMDPQLMKDGAVEFSRKSDVYSFGIVLLKIACTQKSREEVWQMRGGSEQQVHVDGVVDDRLSFFDHTEMERVVVLGLKCSHSEEAQRPSMEDAMKFLEDGQEFPATTQGHGSYGAPCTVNEEAPMMTHGDVSSCYP</sequence>
<proteinExistence type="inferred from homology"/>
<keyword evidence="4" id="KW-1003">Cell membrane</keyword>
<dbReference type="Gene3D" id="3.30.200.20">
    <property type="entry name" value="Phosphorylase Kinase, domain 1"/>
    <property type="match status" value="1"/>
</dbReference>
<dbReference type="PROSITE" id="PS00107">
    <property type="entry name" value="PROTEIN_KINASE_ATP"/>
    <property type="match status" value="1"/>
</dbReference>
<evidence type="ECO:0000259" key="17">
    <source>
        <dbReference type="PROSITE" id="PS50011"/>
    </source>
</evidence>
<keyword evidence="12" id="KW-0472">Membrane</keyword>
<evidence type="ECO:0000256" key="10">
    <source>
        <dbReference type="ARBA" id="ARBA00022840"/>
    </source>
</evidence>
<gene>
    <name evidence="19" type="primary">LOC123066953</name>
</gene>
<reference evidence="19" key="1">
    <citation type="submission" date="2018-08" db="EMBL/GenBank/DDBJ databases">
        <authorList>
            <person name="Rossello M."/>
        </authorList>
    </citation>
    <scope>NUCLEOTIDE SEQUENCE [LARGE SCALE GENOMIC DNA]</scope>
    <source>
        <strain evidence="19">cv. Chinese Spring</strain>
    </source>
</reference>
<keyword evidence="20" id="KW-1185">Reference proteome</keyword>
<dbReference type="SUPFAM" id="SSF56112">
    <property type="entry name" value="Protein kinase-like (PK-like)"/>
    <property type="match status" value="1"/>
</dbReference>
<dbReference type="OrthoDB" id="608646at2759"/>
<dbReference type="PROSITE" id="PS50011">
    <property type="entry name" value="PROTEIN_KINASE_DOM"/>
    <property type="match status" value="1"/>
</dbReference>
<evidence type="ECO:0000256" key="3">
    <source>
        <dbReference type="ARBA" id="ARBA00010217"/>
    </source>
</evidence>
<keyword evidence="6" id="KW-0812">Transmembrane</keyword>
<dbReference type="InterPro" id="IPR008271">
    <property type="entry name" value="Ser/Thr_kinase_AS"/>
</dbReference>
<feature type="signal peptide" evidence="16">
    <location>
        <begin position="1"/>
        <end position="20"/>
    </location>
</feature>
<feature type="chain" id="PRO_5043174360" description="Protein kinase domain-containing protein" evidence="16">
    <location>
        <begin position="21"/>
        <end position="593"/>
    </location>
</feature>
<dbReference type="Gramene" id="TraesROB_scaffold_098159_01G000100.1">
    <property type="protein sequence ID" value="TraesROB_scaffold_098159_01G000100.1"/>
    <property type="gene ID" value="TraesROB_scaffold_098159_01G000100"/>
</dbReference>
<dbReference type="SMR" id="A0A3B6FYW0"/>
<evidence type="ECO:0000256" key="11">
    <source>
        <dbReference type="ARBA" id="ARBA00022989"/>
    </source>
</evidence>
<dbReference type="Gramene" id="TraesCS3B02G588200.1">
    <property type="protein sequence ID" value="TraesCS3B02G588200.1"/>
    <property type="gene ID" value="TraesCS3B02G588200"/>
</dbReference>
<dbReference type="AlphaFoldDB" id="A0A3B6FYW0"/>
<dbReference type="SMART" id="SM00220">
    <property type="entry name" value="S_TKc"/>
    <property type="match status" value="1"/>
</dbReference>
<dbReference type="RefSeq" id="XP_044345862.1">
    <property type="nucleotide sequence ID" value="XM_044489927.1"/>
</dbReference>
<dbReference type="STRING" id="4565.A0A3B6FYW0"/>
<dbReference type="InterPro" id="IPR018392">
    <property type="entry name" value="LysM"/>
</dbReference>
<dbReference type="PROSITE" id="PS51782">
    <property type="entry name" value="LYSM"/>
    <property type="match status" value="1"/>
</dbReference>
<dbReference type="OMA" id="DHTEMER"/>
<accession>A0A3B6FYW0</accession>
<evidence type="ECO:0000256" key="13">
    <source>
        <dbReference type="ARBA" id="ARBA00023170"/>
    </source>
</evidence>
<keyword evidence="14" id="KW-0325">Glycoprotein</keyword>
<dbReference type="CDD" id="cd00118">
    <property type="entry name" value="LysM"/>
    <property type="match status" value="1"/>
</dbReference>